<name>A0A7J7LB01_9MAGN</name>
<dbReference type="PANTHER" id="PTHR31672:SF13">
    <property type="entry name" value="F-BOX PROTEIN CPR30-LIKE"/>
    <property type="match status" value="1"/>
</dbReference>
<dbReference type="CDD" id="cd22157">
    <property type="entry name" value="F-box_AtFBW1-like"/>
    <property type="match status" value="1"/>
</dbReference>
<dbReference type="Proteomes" id="UP000541444">
    <property type="component" value="Unassembled WGS sequence"/>
</dbReference>
<dbReference type="Gene3D" id="1.20.1280.50">
    <property type="match status" value="1"/>
</dbReference>
<dbReference type="InterPro" id="IPR036047">
    <property type="entry name" value="F-box-like_dom_sf"/>
</dbReference>
<protein>
    <recommendedName>
        <fullName evidence="1">F-box domain-containing protein</fullName>
    </recommendedName>
</protein>
<reference evidence="2 3" key="1">
    <citation type="journal article" date="2020" name="IScience">
        <title>Genome Sequencing of the Endangered Kingdonia uniflora (Circaeasteraceae, Ranunculales) Reveals Potential Mechanisms of Evolutionary Specialization.</title>
        <authorList>
            <person name="Sun Y."/>
            <person name="Deng T."/>
            <person name="Zhang A."/>
            <person name="Moore M.J."/>
            <person name="Landis J.B."/>
            <person name="Lin N."/>
            <person name="Zhang H."/>
            <person name="Zhang X."/>
            <person name="Huang J."/>
            <person name="Zhang X."/>
            <person name="Sun H."/>
            <person name="Wang H."/>
        </authorList>
    </citation>
    <scope>NUCLEOTIDE SEQUENCE [LARGE SCALE GENOMIC DNA]</scope>
    <source>
        <strain evidence="2">TB1705</strain>
        <tissue evidence="2">Leaf</tissue>
    </source>
</reference>
<evidence type="ECO:0000313" key="3">
    <source>
        <dbReference type="Proteomes" id="UP000541444"/>
    </source>
</evidence>
<organism evidence="2 3">
    <name type="scientific">Kingdonia uniflora</name>
    <dbReference type="NCBI Taxonomy" id="39325"/>
    <lineage>
        <taxon>Eukaryota</taxon>
        <taxon>Viridiplantae</taxon>
        <taxon>Streptophyta</taxon>
        <taxon>Embryophyta</taxon>
        <taxon>Tracheophyta</taxon>
        <taxon>Spermatophyta</taxon>
        <taxon>Magnoliopsida</taxon>
        <taxon>Ranunculales</taxon>
        <taxon>Circaeasteraceae</taxon>
        <taxon>Kingdonia</taxon>
    </lineage>
</organism>
<dbReference type="OrthoDB" id="591557at2759"/>
<proteinExistence type="predicted"/>
<evidence type="ECO:0000259" key="1">
    <source>
        <dbReference type="PROSITE" id="PS50181"/>
    </source>
</evidence>
<dbReference type="SMART" id="SM00256">
    <property type="entry name" value="FBOX"/>
    <property type="match status" value="1"/>
</dbReference>
<dbReference type="Pfam" id="PF00646">
    <property type="entry name" value="F-box"/>
    <property type="match status" value="1"/>
</dbReference>
<dbReference type="EMBL" id="JACGCM010002456">
    <property type="protein sequence ID" value="KAF6139704.1"/>
    <property type="molecule type" value="Genomic_DNA"/>
</dbReference>
<dbReference type="PROSITE" id="PS50181">
    <property type="entry name" value="FBOX"/>
    <property type="match status" value="1"/>
</dbReference>
<dbReference type="InterPro" id="IPR050796">
    <property type="entry name" value="SCF_F-box_component"/>
</dbReference>
<dbReference type="AlphaFoldDB" id="A0A7J7LB01"/>
<keyword evidence="3" id="KW-1185">Reference proteome</keyword>
<dbReference type="SUPFAM" id="SSF81383">
    <property type="entry name" value="F-box domain"/>
    <property type="match status" value="1"/>
</dbReference>
<gene>
    <name evidence="2" type="ORF">GIB67_006652</name>
</gene>
<dbReference type="InterPro" id="IPR001810">
    <property type="entry name" value="F-box_dom"/>
</dbReference>
<evidence type="ECO:0000313" key="2">
    <source>
        <dbReference type="EMBL" id="KAF6139704.1"/>
    </source>
</evidence>
<accession>A0A7J7LB01</accession>
<comment type="caution">
    <text evidence="2">The sequence shown here is derived from an EMBL/GenBank/DDBJ whole genome shotgun (WGS) entry which is preliminary data.</text>
</comment>
<dbReference type="PANTHER" id="PTHR31672">
    <property type="entry name" value="BNACNNG10540D PROTEIN"/>
    <property type="match status" value="1"/>
</dbReference>
<feature type="domain" description="F-box" evidence="1">
    <location>
        <begin position="1"/>
        <end position="43"/>
    </location>
</feature>
<sequence length="847" mass="97125">MEDLPEELVMNILSRVPVKSLGRCRCVSKPWLGLIRTPSFVKMHIHSVNKSNPRLIIYDEYYTNYFLDTELCDEIVELDIPGIVGFPVNLKLWGSCNGVICISRNEYWGGYGNVFLWNPTTKECVELTYGEKVDIENFLYRVNYGFGYNPRAEEYKVVRFVHYISMELFIGWRRINLSFHLIWKMRKSGRSTPADDDFVKNYDVILQVFEGCLSTMLYDITSNHVEIWVMKEYVLTSETYDFDLNFIELGMERVNLIQNAPSKSTALDVEELADQIELGSKFYVMGYSIEGRQFGESSSTSLVGFPIVTIVITSRQEYEARVLAEVQKLQLRYFGNQSLDLPTPIPDPPMYYRMADEEVAKAENAYYQVWQFYHLIMSGKQHRVCLHLLREDVINEADEEADVHHMKFYRYPFDDLTLREKEVGRHFWCEVFCELIVEPKAQKTVVKEIVTEKITEEDERIVGNVLIRRLIEDVPIGIDNVKSVRGELRTKSLDAVELEVEGKNKLAFPNFPGNFLPYNVDSDVFRKICKIKGILGGVWGEVIEHSGRSFRGCIIKNGDEYFFLLPDLEYERRERGVDESISLKHPKRKNDKVDSSNSATMESGEVAISFKKRKVVAPASVSEVKEAGSDPVMGDELQAVENKFRAGEGAFKLSDNKPEEFIPGNYAQARSKGEKDCRGSLFSHDNLGQKLLEVRFFVADIEAIMERHIVEEYEDKAEEEPDVEGSSPQDTVKGLGAVSARIDLENRREEDEKAKLEVVRASEEYALKYNYECKIDFDRIKREKTVNDLTQQIESKDVEKEIFQGELVSVQNEVAKLNSMVGGEREGCGCCSIPHQNARGGSKRAKG</sequence>